<feature type="compositionally biased region" description="Low complexity" evidence="1">
    <location>
        <begin position="658"/>
        <end position="675"/>
    </location>
</feature>
<feature type="compositionally biased region" description="Basic residues" evidence="1">
    <location>
        <begin position="386"/>
        <end position="401"/>
    </location>
</feature>
<feature type="transmembrane region" description="Helical" evidence="2">
    <location>
        <begin position="620"/>
        <end position="642"/>
    </location>
</feature>
<feature type="compositionally biased region" description="Polar residues" evidence="1">
    <location>
        <begin position="294"/>
        <end position="303"/>
    </location>
</feature>
<name>A0A1Y2B3Y8_9TREE</name>
<keyword evidence="2" id="KW-0472">Membrane</keyword>
<feature type="compositionally biased region" description="Low complexity" evidence="1">
    <location>
        <begin position="582"/>
        <end position="597"/>
    </location>
</feature>
<keyword evidence="2" id="KW-0812">Transmembrane</keyword>
<accession>A0A1Y2B3Y8</accession>
<feature type="compositionally biased region" description="Basic and acidic residues" evidence="1">
    <location>
        <begin position="538"/>
        <end position="579"/>
    </location>
</feature>
<feature type="region of interest" description="Disordered" evidence="1">
    <location>
        <begin position="445"/>
        <end position="608"/>
    </location>
</feature>
<feature type="compositionally biased region" description="Basic and acidic residues" evidence="1">
    <location>
        <begin position="782"/>
        <end position="795"/>
    </location>
</feature>
<dbReference type="EMBL" id="MCFC01000025">
    <property type="protein sequence ID" value="ORY29552.1"/>
    <property type="molecule type" value="Genomic_DNA"/>
</dbReference>
<feature type="compositionally biased region" description="Basic and acidic residues" evidence="1">
    <location>
        <begin position="178"/>
        <end position="193"/>
    </location>
</feature>
<gene>
    <name evidence="3" type="ORF">BCR39DRAFT_559083</name>
</gene>
<feature type="compositionally biased region" description="Low complexity" evidence="1">
    <location>
        <begin position="475"/>
        <end position="495"/>
    </location>
</feature>
<dbReference type="AlphaFoldDB" id="A0A1Y2B3Y8"/>
<feature type="compositionally biased region" description="Basic and acidic residues" evidence="1">
    <location>
        <begin position="676"/>
        <end position="774"/>
    </location>
</feature>
<feature type="compositionally biased region" description="Basic and acidic residues" evidence="1">
    <location>
        <begin position="200"/>
        <end position="237"/>
    </location>
</feature>
<evidence type="ECO:0000313" key="4">
    <source>
        <dbReference type="Proteomes" id="UP000193986"/>
    </source>
</evidence>
<keyword evidence="4" id="KW-1185">Reference proteome</keyword>
<dbReference type="Proteomes" id="UP000193986">
    <property type="component" value="Unassembled WGS sequence"/>
</dbReference>
<evidence type="ECO:0000313" key="3">
    <source>
        <dbReference type="EMBL" id="ORY29552.1"/>
    </source>
</evidence>
<feature type="compositionally biased region" description="Basic residues" evidence="1">
    <location>
        <begin position="796"/>
        <end position="808"/>
    </location>
</feature>
<feature type="compositionally biased region" description="Basic and acidic residues" evidence="1">
    <location>
        <begin position="811"/>
        <end position="850"/>
    </location>
</feature>
<protein>
    <submittedName>
        <fullName evidence="3">Uncharacterized protein</fullName>
    </submittedName>
</protein>
<dbReference type="InParanoid" id="A0A1Y2B3Y8"/>
<feature type="compositionally biased region" description="Polar residues" evidence="1">
    <location>
        <begin position="239"/>
        <end position="249"/>
    </location>
</feature>
<keyword evidence="2" id="KW-1133">Transmembrane helix</keyword>
<feature type="compositionally biased region" description="Basic and acidic residues" evidence="1">
    <location>
        <begin position="254"/>
        <end position="293"/>
    </location>
</feature>
<sequence length="859" mass="96395">MEDLPIFLHPLKLIPHYRNRAARYIRRILQGNNDQLFGPLEQLVTAVVVLGLALRPPSYLYAPVPDIPEVPNIIPNATLSTNTTEPMNITQSYTPNQPIPQTGSPPHPPTLGWMDNLLTVVRDWRQINPATAFLVLMAINVTLMLIPADLKRRLRESWLLFWPPWQDRSSRISSAASRPDKAHGAQPGHREDGQDGQSRAADRVRTVTRDGTRGKVTRKDTYEEETTQLKDKSRGKLESGSTPGKNTAGASEISRLKERERQKRKPTDEKTDSKTEREKLSQSERARRAKNEQSGESGTTPSGSADKKRQEQSDPATASTSSVKVPTEEALSSNTTDPEKALEKYPEKALEKSEKVSDKEDKNEAPSEVDIDDPLMAGDYRPLRSVLKKSKKKPRQSKNIHHNYFMTMRGWRPSLIPFPHGFHPKPHYPRNTLWWDNVPENADHIMAPPPILKAPQELKPGEDEEEKKDTRTKTVTDTTSSSESNGDTSASTTTTEVKKVTEESGGERGKEGPSSKDKSGSSQKAKEQEKPRSNTKGDATEKDKAKEKGKETEKEKEEEQEKEKDRAKLRARAEEEAKARARSAPAESSTSSSSTTKPKPPPMDPQLQKAMYVSQGMLSILLYAVSQQLGLLLLLFFVWQFVNAREEGTQVTPPSGRPHSQPSAAASSSSTSDPSRAPDRHPSSKETNVREIPPEMQEKLDKAPTPHREGGSEGQDDKAKTKPKHRSEVLKSNKDTSRAVGSEDRKAREEVKPSRDGTAEGHDHDIPSERRNGDAGHPQQRTLDDLTPEQRERYLKAKSRHDKGKYPARPKTPDGDTPKKPRRLEDLTEEDKAKYMEERAKRKLAEREQVTQHAHKNRR</sequence>
<proteinExistence type="predicted"/>
<organism evidence="3 4">
    <name type="scientific">Naematelia encephala</name>
    <dbReference type="NCBI Taxonomy" id="71784"/>
    <lineage>
        <taxon>Eukaryota</taxon>
        <taxon>Fungi</taxon>
        <taxon>Dikarya</taxon>
        <taxon>Basidiomycota</taxon>
        <taxon>Agaricomycotina</taxon>
        <taxon>Tremellomycetes</taxon>
        <taxon>Tremellales</taxon>
        <taxon>Naemateliaceae</taxon>
        <taxon>Naematelia</taxon>
    </lineage>
</organism>
<feature type="region of interest" description="Disordered" evidence="1">
    <location>
        <begin position="170"/>
        <end position="401"/>
    </location>
</feature>
<evidence type="ECO:0000256" key="1">
    <source>
        <dbReference type="SAM" id="MobiDB-lite"/>
    </source>
</evidence>
<dbReference type="STRING" id="71784.A0A1Y2B3Y8"/>
<comment type="caution">
    <text evidence="3">The sequence shown here is derived from an EMBL/GenBank/DDBJ whole genome shotgun (WGS) entry which is preliminary data.</text>
</comment>
<reference evidence="3 4" key="1">
    <citation type="submission" date="2016-07" db="EMBL/GenBank/DDBJ databases">
        <title>Pervasive Adenine N6-methylation of Active Genes in Fungi.</title>
        <authorList>
            <consortium name="DOE Joint Genome Institute"/>
            <person name="Mondo S.J."/>
            <person name="Dannebaum R.O."/>
            <person name="Kuo R.C."/>
            <person name="Labutti K."/>
            <person name="Haridas S."/>
            <person name="Kuo A."/>
            <person name="Salamov A."/>
            <person name="Ahrendt S.R."/>
            <person name="Lipzen A."/>
            <person name="Sullivan W."/>
            <person name="Andreopoulos W.B."/>
            <person name="Clum A."/>
            <person name="Lindquist E."/>
            <person name="Daum C."/>
            <person name="Ramamoorthy G.K."/>
            <person name="Gryganskyi A."/>
            <person name="Culley D."/>
            <person name="Magnuson J.K."/>
            <person name="James T.Y."/>
            <person name="O'Malley M.A."/>
            <person name="Stajich J.E."/>
            <person name="Spatafora J.W."/>
            <person name="Visel A."/>
            <person name="Grigoriev I.V."/>
        </authorList>
    </citation>
    <scope>NUCLEOTIDE SEQUENCE [LARGE SCALE GENOMIC DNA]</scope>
    <source>
        <strain evidence="3 4">68-887.2</strain>
    </source>
</reference>
<feature type="region of interest" description="Disordered" evidence="1">
    <location>
        <begin position="648"/>
        <end position="859"/>
    </location>
</feature>
<evidence type="ECO:0000256" key="2">
    <source>
        <dbReference type="SAM" id="Phobius"/>
    </source>
</evidence>
<feature type="compositionally biased region" description="Polar residues" evidence="1">
    <location>
        <begin position="313"/>
        <end position="336"/>
    </location>
</feature>
<feature type="compositionally biased region" description="Basic and acidic residues" evidence="1">
    <location>
        <begin position="337"/>
        <end position="365"/>
    </location>
</feature>
<feature type="compositionally biased region" description="Basic and acidic residues" evidence="1">
    <location>
        <begin position="496"/>
        <end position="532"/>
    </location>
</feature>
<dbReference type="OrthoDB" id="2565217at2759"/>